<feature type="non-terminal residue" evidence="4">
    <location>
        <position position="147"/>
    </location>
</feature>
<dbReference type="InterPro" id="IPR015590">
    <property type="entry name" value="Aldehyde_DH_dom"/>
</dbReference>
<dbReference type="Pfam" id="PF00171">
    <property type="entry name" value="Aldedh"/>
    <property type="match status" value="1"/>
</dbReference>
<evidence type="ECO:0000256" key="2">
    <source>
        <dbReference type="ARBA" id="ARBA00023002"/>
    </source>
</evidence>
<evidence type="ECO:0000256" key="1">
    <source>
        <dbReference type="ARBA" id="ARBA00009986"/>
    </source>
</evidence>
<dbReference type="EMBL" id="BARU01031686">
    <property type="protein sequence ID" value="GAH62935.1"/>
    <property type="molecule type" value="Genomic_DNA"/>
</dbReference>
<proteinExistence type="inferred from homology"/>
<keyword evidence="2" id="KW-0560">Oxidoreductase</keyword>
<dbReference type="InterPro" id="IPR016162">
    <property type="entry name" value="Ald_DH_N"/>
</dbReference>
<dbReference type="Gene3D" id="3.40.605.10">
    <property type="entry name" value="Aldehyde Dehydrogenase, Chain A, domain 1"/>
    <property type="match status" value="1"/>
</dbReference>
<reference evidence="4" key="1">
    <citation type="journal article" date="2014" name="Front. Microbiol.">
        <title>High frequency of phylogenetically diverse reductive dehalogenase-homologous genes in deep subseafloor sedimentary metagenomes.</title>
        <authorList>
            <person name="Kawai M."/>
            <person name="Futagami T."/>
            <person name="Toyoda A."/>
            <person name="Takaki Y."/>
            <person name="Nishi S."/>
            <person name="Hori S."/>
            <person name="Arai W."/>
            <person name="Tsubouchi T."/>
            <person name="Morono Y."/>
            <person name="Uchiyama I."/>
            <person name="Ito T."/>
            <person name="Fujiyama A."/>
            <person name="Inagaki F."/>
            <person name="Takami H."/>
        </authorList>
    </citation>
    <scope>NUCLEOTIDE SEQUENCE</scope>
    <source>
        <strain evidence="4">Expedition CK06-06</strain>
    </source>
</reference>
<protein>
    <recommendedName>
        <fullName evidence="3">Aldehyde dehydrogenase domain-containing protein</fullName>
    </recommendedName>
</protein>
<dbReference type="InterPro" id="IPR051020">
    <property type="entry name" value="ALDH-related_metabolic_enz"/>
</dbReference>
<comment type="similarity">
    <text evidence="1">Belongs to the aldehyde dehydrogenase family.</text>
</comment>
<evidence type="ECO:0000313" key="4">
    <source>
        <dbReference type="EMBL" id="GAH62935.1"/>
    </source>
</evidence>
<dbReference type="AlphaFoldDB" id="X1I0U1"/>
<dbReference type="SUPFAM" id="SSF53720">
    <property type="entry name" value="ALDH-like"/>
    <property type="match status" value="1"/>
</dbReference>
<dbReference type="PANTHER" id="PTHR42991:SF1">
    <property type="entry name" value="ALDEHYDE DEHYDROGENASE"/>
    <property type="match status" value="1"/>
</dbReference>
<organism evidence="4">
    <name type="scientific">marine sediment metagenome</name>
    <dbReference type="NCBI Taxonomy" id="412755"/>
    <lineage>
        <taxon>unclassified sequences</taxon>
        <taxon>metagenomes</taxon>
        <taxon>ecological metagenomes</taxon>
    </lineage>
</organism>
<dbReference type="GO" id="GO:0008911">
    <property type="term" value="F:lactaldehyde dehydrogenase (NAD+) activity"/>
    <property type="evidence" value="ECO:0007669"/>
    <property type="project" value="TreeGrafter"/>
</dbReference>
<comment type="caution">
    <text evidence="4">The sequence shown here is derived from an EMBL/GenBank/DDBJ whole genome shotgun (WGS) entry which is preliminary data.</text>
</comment>
<accession>X1I0U1</accession>
<sequence>MREYKLMIKGKWEASKSKQEIKSPYDQNVVGKVYFAEKDKTEKAVSAAHEAFSETKKLSSLERAHVLEKISSGIEKRKEELAKSITLSSGKTIKASRTEVERAANTFKIASEEAKRIGGEIIPLDLSAQTKERWGLVRRFPIGVISA</sequence>
<evidence type="ECO:0000259" key="3">
    <source>
        <dbReference type="Pfam" id="PF00171"/>
    </source>
</evidence>
<dbReference type="PANTHER" id="PTHR42991">
    <property type="entry name" value="ALDEHYDE DEHYDROGENASE"/>
    <property type="match status" value="1"/>
</dbReference>
<dbReference type="InterPro" id="IPR016161">
    <property type="entry name" value="Ald_DH/histidinol_DH"/>
</dbReference>
<gene>
    <name evidence="4" type="ORF">S03H2_50081</name>
</gene>
<name>X1I0U1_9ZZZZ</name>
<feature type="domain" description="Aldehyde dehydrogenase" evidence="3">
    <location>
        <begin position="13"/>
        <end position="146"/>
    </location>
</feature>